<feature type="domain" description="AIG1-type G" evidence="4">
    <location>
        <begin position="3"/>
        <end position="146"/>
    </location>
</feature>
<keyword evidence="3" id="KW-0175">Coiled coil</keyword>
<protein>
    <recommendedName>
        <fullName evidence="4">AIG1-type G domain-containing protein</fullName>
    </recommendedName>
</protein>
<evidence type="ECO:0000256" key="3">
    <source>
        <dbReference type="SAM" id="Coils"/>
    </source>
</evidence>
<dbReference type="OrthoDB" id="2386367at2759"/>
<dbReference type="Pfam" id="PF04548">
    <property type="entry name" value="AIG1"/>
    <property type="match status" value="1"/>
</dbReference>
<feature type="coiled-coil region" evidence="3">
    <location>
        <begin position="368"/>
        <end position="395"/>
    </location>
</feature>
<dbReference type="SUPFAM" id="SSF52540">
    <property type="entry name" value="P-loop containing nucleoside triphosphate hydrolases"/>
    <property type="match status" value="1"/>
</dbReference>
<feature type="coiled-coil region" evidence="3">
    <location>
        <begin position="228"/>
        <end position="290"/>
    </location>
</feature>
<reference evidence="5" key="1">
    <citation type="submission" date="2017-05" db="UniProtKB">
        <authorList>
            <consortium name="EnsemblMetazoa"/>
        </authorList>
    </citation>
    <scope>IDENTIFICATION</scope>
</reference>
<name>A0A1X7U0P4_AMPQE</name>
<dbReference type="InParanoid" id="A0A1X7U0P4"/>
<evidence type="ECO:0000256" key="2">
    <source>
        <dbReference type="ARBA" id="ARBA00022741"/>
    </source>
</evidence>
<dbReference type="CDD" id="cd00882">
    <property type="entry name" value="Ras_like_GTPase"/>
    <property type="match status" value="1"/>
</dbReference>
<dbReference type="InterPro" id="IPR006703">
    <property type="entry name" value="G_AIG1"/>
</dbReference>
<dbReference type="InterPro" id="IPR027417">
    <property type="entry name" value="P-loop_NTPase"/>
</dbReference>
<comment type="similarity">
    <text evidence="1">Belongs to the TRAFAC class TrmE-Era-EngA-EngB-Septin-like GTPase superfamily. AIG1/Toc34/Toc159-like paraseptin GTPase family. IAN subfamily.</text>
</comment>
<proteinExistence type="inferred from homology"/>
<dbReference type="EnsemblMetazoa" id="Aqu2.1.21405_001">
    <property type="protein sequence ID" value="Aqu2.1.21405_001"/>
    <property type="gene ID" value="Aqu2.1.21405"/>
</dbReference>
<dbReference type="AlphaFoldDB" id="A0A1X7U0P4"/>
<evidence type="ECO:0000313" key="5">
    <source>
        <dbReference type="EnsemblMetazoa" id="Aqu2.1.21405_001"/>
    </source>
</evidence>
<organism evidence="5">
    <name type="scientific">Amphimedon queenslandica</name>
    <name type="common">Sponge</name>
    <dbReference type="NCBI Taxonomy" id="400682"/>
    <lineage>
        <taxon>Eukaryota</taxon>
        <taxon>Metazoa</taxon>
        <taxon>Porifera</taxon>
        <taxon>Demospongiae</taxon>
        <taxon>Heteroscleromorpha</taxon>
        <taxon>Haplosclerida</taxon>
        <taxon>Niphatidae</taxon>
        <taxon>Amphimedon</taxon>
    </lineage>
</organism>
<evidence type="ECO:0000259" key="4">
    <source>
        <dbReference type="Pfam" id="PF04548"/>
    </source>
</evidence>
<dbReference type="Gene3D" id="3.40.50.300">
    <property type="entry name" value="P-loop containing nucleotide triphosphate hydrolases"/>
    <property type="match status" value="1"/>
</dbReference>
<keyword evidence="2" id="KW-0547">Nucleotide-binding</keyword>
<accession>A0A1X7U0P4</accession>
<dbReference type="GO" id="GO:0005525">
    <property type="term" value="F:GTP binding"/>
    <property type="evidence" value="ECO:0007669"/>
    <property type="project" value="InterPro"/>
</dbReference>
<sequence length="451" mass="52548">MPVLLIGSTGMGKSTFGNYLIDPDEAHMYDNQTFPIATDNMPMTQDVKVVDKTVQIDGGRDYFIQLIDTPGLNESATKDLSHMIDIIKKVNECEEIRACILVVKFNAKIDAQYRATLNYYSRLFPDLFESNVIIVMTEFKTDEDSNKLRKRQNIDVEQIKRDTVSELCKCSDKKLTYSPQIFTIDCLAIQDAAKEISQNVRRAILDYIFQLQPINVTNLMVAKTDYIQQKDNEKLKELLGEIEGYKERLIEAHKRSEEALNEIHKKELEITKIETKIKNTEEKLNQKDTDEDVIAAQWSMNEEKPVLQFSSKNFSIKSQHEIKSYTTWTNGQCEFEEIDQSYNEVKGTVKGEFIHGTYATVIANTKKRIKYAKEIEDLNKKLEKETQSLTKCKKKRDDDRMTYQRAETEMELLVKYIDMRRSRAKKCQSDLMKIDEAIQRLRELKEFDQSY</sequence>
<evidence type="ECO:0000256" key="1">
    <source>
        <dbReference type="ARBA" id="ARBA00008535"/>
    </source>
</evidence>